<keyword evidence="2" id="KW-1185">Reference proteome</keyword>
<protein>
    <submittedName>
        <fullName evidence="3">BTB domain-containing protein</fullName>
    </submittedName>
</protein>
<dbReference type="GO" id="GO:0030163">
    <property type="term" value="P:protein catabolic process"/>
    <property type="evidence" value="ECO:0007669"/>
    <property type="project" value="UniProtKB-ARBA"/>
</dbReference>
<dbReference type="Gene3D" id="3.30.710.10">
    <property type="entry name" value="Potassium Channel Kv1.1, Chain A"/>
    <property type="match status" value="1"/>
</dbReference>
<dbReference type="InterPro" id="IPR000210">
    <property type="entry name" value="BTB/POZ_dom"/>
</dbReference>
<dbReference type="WBParaSite" id="Pan_g6926.t1">
    <property type="protein sequence ID" value="Pan_g6926.t1"/>
    <property type="gene ID" value="Pan_g6926"/>
</dbReference>
<reference evidence="2" key="1">
    <citation type="journal article" date="2013" name="Genetics">
        <title>The draft genome and transcriptome of Panagrellus redivivus are shaped by the harsh demands of a free-living lifestyle.</title>
        <authorList>
            <person name="Srinivasan J."/>
            <person name="Dillman A.R."/>
            <person name="Macchietto M.G."/>
            <person name="Heikkinen L."/>
            <person name="Lakso M."/>
            <person name="Fracchia K.M."/>
            <person name="Antoshechkin I."/>
            <person name="Mortazavi A."/>
            <person name="Wong G."/>
            <person name="Sternberg P.W."/>
        </authorList>
    </citation>
    <scope>NUCLEOTIDE SEQUENCE [LARGE SCALE GENOMIC DNA]</scope>
    <source>
        <strain evidence="2">MT8872</strain>
    </source>
</reference>
<dbReference type="InterPro" id="IPR002083">
    <property type="entry name" value="MATH/TRAF_dom"/>
</dbReference>
<dbReference type="CDD" id="cd18186">
    <property type="entry name" value="BTB_POZ_ZBTB_KLHL-like"/>
    <property type="match status" value="1"/>
</dbReference>
<name>A0A7E4W3I9_PANRE</name>
<dbReference type="SUPFAM" id="SSF49599">
    <property type="entry name" value="TRAF domain-like"/>
    <property type="match status" value="1"/>
</dbReference>
<feature type="domain" description="BTB" evidence="1">
    <location>
        <begin position="149"/>
        <end position="216"/>
    </location>
</feature>
<dbReference type="PANTHER" id="PTHR24413">
    <property type="entry name" value="SPECKLE-TYPE POZ PROTEIN"/>
    <property type="match status" value="1"/>
</dbReference>
<dbReference type="PROSITE" id="PS50097">
    <property type="entry name" value="BTB"/>
    <property type="match status" value="1"/>
</dbReference>
<dbReference type="CDD" id="cd00121">
    <property type="entry name" value="MATH"/>
    <property type="match status" value="1"/>
</dbReference>
<evidence type="ECO:0000313" key="2">
    <source>
        <dbReference type="Proteomes" id="UP000492821"/>
    </source>
</evidence>
<dbReference type="SUPFAM" id="SSF54695">
    <property type="entry name" value="POZ domain"/>
    <property type="match status" value="1"/>
</dbReference>
<dbReference type="Gene3D" id="2.60.210.10">
    <property type="entry name" value="Apoptosis, Tumor Necrosis Factor Receptor Associated Protein 2, Chain A"/>
    <property type="match status" value="1"/>
</dbReference>
<accession>A0A7E4W3I9</accession>
<evidence type="ECO:0000313" key="3">
    <source>
        <dbReference type="WBParaSite" id="Pan_g6926.t1"/>
    </source>
</evidence>
<organism evidence="2 3">
    <name type="scientific">Panagrellus redivivus</name>
    <name type="common">Microworm</name>
    <dbReference type="NCBI Taxonomy" id="6233"/>
    <lineage>
        <taxon>Eukaryota</taxon>
        <taxon>Metazoa</taxon>
        <taxon>Ecdysozoa</taxon>
        <taxon>Nematoda</taxon>
        <taxon>Chromadorea</taxon>
        <taxon>Rhabditida</taxon>
        <taxon>Tylenchina</taxon>
        <taxon>Panagrolaimomorpha</taxon>
        <taxon>Panagrolaimoidea</taxon>
        <taxon>Panagrolaimidae</taxon>
        <taxon>Panagrellus</taxon>
    </lineage>
</organism>
<dbReference type="SMART" id="SM00225">
    <property type="entry name" value="BTB"/>
    <property type="match status" value="1"/>
</dbReference>
<dbReference type="InterPro" id="IPR008974">
    <property type="entry name" value="TRAF-like"/>
</dbReference>
<proteinExistence type="predicted"/>
<sequence>MADIKVVAPARDVITFTLNEADLVSREQPETPKHQIPYSDNLTWYVDWCAGGWNARDNGYVSVFINVNKPVKAKYSFAIDGSSFKRERTQEFTEPKYYGGWQKYQSHEDLHPLFRNGKLTITCNVEFELPMSYTCLKPNLFDSCGHFPTDLELVTSSGSVSAHKSLLMLMSPVFHAMFTHDTAESKSGKVKITDIDFQTVKAAVDFCYGREMVNKSINTIISILRFADKYDIKAVNAQLEQIPSLNLSTETFCAIVHYAFDLSKFELLNQCCVFFQKNQNAIKDLDTFVKLPQPVVVYLLKTAFLLETDLDVLRHCHNNKIDFVVDPLEQPFLDSLTIDDYCAVTSYAWDCSRDSLKNACASFLNDNTQVIKLKAFHDISPQTMSELIKLGYDLANSV</sequence>
<dbReference type="Proteomes" id="UP000492821">
    <property type="component" value="Unassembled WGS sequence"/>
</dbReference>
<reference evidence="3" key="2">
    <citation type="submission" date="2020-10" db="UniProtKB">
        <authorList>
            <consortium name="WormBaseParasite"/>
        </authorList>
    </citation>
    <scope>IDENTIFICATION</scope>
</reference>
<dbReference type="Pfam" id="PF00651">
    <property type="entry name" value="BTB"/>
    <property type="match status" value="1"/>
</dbReference>
<dbReference type="InterPro" id="IPR011333">
    <property type="entry name" value="SKP1/BTB/POZ_sf"/>
</dbReference>
<evidence type="ECO:0000259" key="1">
    <source>
        <dbReference type="PROSITE" id="PS50097"/>
    </source>
</evidence>
<dbReference type="AlphaFoldDB" id="A0A7E4W3I9"/>